<comment type="function">
    <text evidence="1">Removes C-terminal D-alanyl residues from sugar-peptide cell wall precursors.</text>
</comment>
<feature type="active site" evidence="13">
    <location>
        <position position="122"/>
    </location>
</feature>
<dbReference type="InterPro" id="IPR012338">
    <property type="entry name" value="Beta-lactam/transpept-like"/>
</dbReference>
<dbReference type="InterPro" id="IPR018044">
    <property type="entry name" value="Peptidase_S11"/>
</dbReference>
<evidence type="ECO:0000256" key="5">
    <source>
        <dbReference type="ARBA" id="ARBA00022645"/>
    </source>
</evidence>
<evidence type="ECO:0000256" key="3">
    <source>
        <dbReference type="ARBA" id="ARBA00007164"/>
    </source>
</evidence>
<comment type="similarity">
    <text evidence="3 15">Belongs to the peptidase S11 family.</text>
</comment>
<dbReference type="InterPro" id="IPR001967">
    <property type="entry name" value="Peptidase_S11_N"/>
</dbReference>
<keyword evidence="10" id="KW-0573">Peptidoglycan synthesis</keyword>
<feature type="binding site" evidence="14">
    <location>
        <position position="225"/>
    </location>
    <ligand>
        <name>substrate</name>
    </ligand>
</feature>
<accession>A0A0C2NE19</accession>
<dbReference type="GO" id="GO:0009252">
    <property type="term" value="P:peptidoglycan biosynthetic process"/>
    <property type="evidence" value="ECO:0007669"/>
    <property type="project" value="UniProtKB-UniPathway"/>
</dbReference>
<comment type="catalytic activity">
    <reaction evidence="12">
        <text>Preferential cleavage: (Ac)2-L-Lys-D-Ala-|-D-Ala. Also transpeptidation of peptidyl-alanyl moieties that are N-acyl substituents of D-alanine.</text>
        <dbReference type="EC" id="3.4.16.4"/>
    </reaction>
</comment>
<evidence type="ECO:0000256" key="12">
    <source>
        <dbReference type="ARBA" id="ARBA00034000"/>
    </source>
</evidence>
<evidence type="ECO:0000256" key="9">
    <source>
        <dbReference type="ARBA" id="ARBA00022960"/>
    </source>
</evidence>
<feature type="active site" description="Acyl-ester intermediate" evidence="13">
    <location>
        <position position="59"/>
    </location>
</feature>
<dbReference type="InterPro" id="IPR015956">
    <property type="entry name" value="Peniciliin-bd_prot_C_sf"/>
</dbReference>
<dbReference type="PANTHER" id="PTHR21581">
    <property type="entry name" value="D-ALANYL-D-ALANINE CARBOXYPEPTIDASE"/>
    <property type="match status" value="1"/>
</dbReference>
<protein>
    <recommendedName>
        <fullName evidence="4">serine-type D-Ala-D-Ala carboxypeptidase</fullName>
        <ecNumber evidence="4">3.4.16.4</ecNumber>
    </recommendedName>
</protein>
<dbReference type="STRING" id="1461322.OJ16_17740"/>
<dbReference type="Pfam" id="PF07943">
    <property type="entry name" value="PBP5_C"/>
    <property type="match status" value="1"/>
</dbReference>
<keyword evidence="9" id="KW-0133">Cell shape</keyword>
<comment type="caution">
    <text evidence="18">The sequence shown here is derived from an EMBL/GenBank/DDBJ whole genome shotgun (WGS) entry which is preliminary data.</text>
</comment>
<dbReference type="GO" id="GO:0009002">
    <property type="term" value="F:serine-type D-Ala-D-Ala carboxypeptidase activity"/>
    <property type="evidence" value="ECO:0007669"/>
    <property type="project" value="UniProtKB-EC"/>
</dbReference>
<comment type="pathway">
    <text evidence="2">Cell wall biogenesis; peptidoglycan biosynthesis.</text>
</comment>
<evidence type="ECO:0000256" key="4">
    <source>
        <dbReference type="ARBA" id="ARBA00012448"/>
    </source>
</evidence>
<dbReference type="SMART" id="SM00936">
    <property type="entry name" value="PBP5_C"/>
    <property type="match status" value="1"/>
</dbReference>
<keyword evidence="7 16" id="KW-0732">Signal</keyword>
<accession>A0A0C2JFF6</accession>
<dbReference type="EC" id="3.4.16.4" evidence="4"/>
<feature type="domain" description="Peptidase S11 D-Ala-D-Ala carboxypeptidase A C-terminal" evidence="17">
    <location>
        <begin position="275"/>
        <end position="365"/>
    </location>
</feature>
<sequence length="395" mass="43743">MNRKQILRLLFGLFLSKASYAVVLPDPPELSAKGYILMDFNSGYVLAGNNVDLKLAPASLTKLMTAYVVGQEMNSGRLLWNSRVDVSQKAWSANFPDSSKMFIKPGDKVTVRELMLGLIVQSGNDAAVALAEHVAGDEVAFVSLMNGWAQSLGMENTQFINAHGLDGEDIATTPKDMALLMRAIIQDVPEVYELYKERSFTWSDIEQYNRNKLLWDRSLDVDGGKTGYTENAGYSLVASALEGKMRFISVVMGTSSPQKRADESKQLLSYGFRFFDTLLVAEKSKEIYQARIWKGESDNLSVTVDNNIYLTLPRSKSSKLIQEIELNEKIIAPVAKGEVVGRVIWSLDGEPVKVVDAVSANEIGEGSVFKRFKDSLIVWMSSLLNDFRNMFGGGA</sequence>
<evidence type="ECO:0000256" key="8">
    <source>
        <dbReference type="ARBA" id="ARBA00022801"/>
    </source>
</evidence>
<evidence type="ECO:0000256" key="2">
    <source>
        <dbReference type="ARBA" id="ARBA00004752"/>
    </source>
</evidence>
<dbReference type="UniPathway" id="UPA00219"/>
<keyword evidence="19" id="KW-1185">Reference proteome</keyword>
<reference evidence="18 19" key="1">
    <citation type="submission" date="2014-11" db="EMBL/GenBank/DDBJ databases">
        <title>Draft Genome Sequence of Vibrio piscirenalis strains CECT 8603T and CECT 8604, two marine Gammaproteobacterium isolated from cultured gilthead sea bream (Sparus aurata).</title>
        <authorList>
            <person name="Arahal D.R."/>
            <person name="Rodrigo-Torres L."/>
            <person name="Lucena T."/>
            <person name="Pujalte M.J."/>
        </authorList>
    </citation>
    <scope>NUCLEOTIDE SEQUENCE [LARGE SCALE GENOMIC DNA]</scope>
    <source>
        <strain evidence="18 19">DCR 1-4-2</strain>
    </source>
</reference>
<dbReference type="Gene3D" id="3.40.710.10">
    <property type="entry name" value="DD-peptidase/beta-lactamase superfamily"/>
    <property type="match status" value="1"/>
</dbReference>
<dbReference type="Proteomes" id="UP000031672">
    <property type="component" value="Unassembled WGS sequence"/>
</dbReference>
<proteinExistence type="inferred from homology"/>
<feature type="chain" id="PRO_5009758769" description="serine-type D-Ala-D-Ala carboxypeptidase" evidence="16">
    <location>
        <begin position="22"/>
        <end position="395"/>
    </location>
</feature>
<evidence type="ECO:0000256" key="13">
    <source>
        <dbReference type="PIRSR" id="PIRSR618044-1"/>
    </source>
</evidence>
<evidence type="ECO:0000256" key="11">
    <source>
        <dbReference type="ARBA" id="ARBA00023316"/>
    </source>
</evidence>
<feature type="active site" description="Proton acceptor" evidence="13">
    <location>
        <position position="62"/>
    </location>
</feature>
<evidence type="ECO:0000313" key="19">
    <source>
        <dbReference type="Proteomes" id="UP000031672"/>
    </source>
</evidence>
<organism evidence="18 19">
    <name type="scientific">Vibrio renipiscarius</name>
    <dbReference type="NCBI Taxonomy" id="1461322"/>
    <lineage>
        <taxon>Bacteria</taxon>
        <taxon>Pseudomonadati</taxon>
        <taxon>Pseudomonadota</taxon>
        <taxon>Gammaproteobacteria</taxon>
        <taxon>Vibrionales</taxon>
        <taxon>Vibrionaceae</taxon>
        <taxon>Vibrio</taxon>
    </lineage>
</organism>
<dbReference type="OrthoDB" id="9795979at2"/>
<dbReference type="RefSeq" id="WP_040992594.1">
    <property type="nucleotide sequence ID" value="NZ_JTKH01000024.1"/>
</dbReference>
<dbReference type="PRINTS" id="PR00725">
    <property type="entry name" value="DADACBPTASE1"/>
</dbReference>
<evidence type="ECO:0000256" key="1">
    <source>
        <dbReference type="ARBA" id="ARBA00003217"/>
    </source>
</evidence>
<dbReference type="AlphaFoldDB" id="A0A0C2NE19"/>
<dbReference type="PANTHER" id="PTHR21581:SF6">
    <property type="entry name" value="TRAFFICKING PROTEIN PARTICLE COMPLEX SUBUNIT 12"/>
    <property type="match status" value="1"/>
</dbReference>
<gene>
    <name evidence="18" type="ORF">OJ16_17740</name>
</gene>
<keyword evidence="6" id="KW-0645">Protease</keyword>
<dbReference type="Pfam" id="PF00768">
    <property type="entry name" value="Peptidase_S11"/>
    <property type="match status" value="1"/>
</dbReference>
<feature type="signal peptide" evidence="16">
    <location>
        <begin position="1"/>
        <end position="21"/>
    </location>
</feature>
<evidence type="ECO:0000256" key="10">
    <source>
        <dbReference type="ARBA" id="ARBA00022984"/>
    </source>
</evidence>
<dbReference type="EMBL" id="JTKH01000024">
    <property type="protein sequence ID" value="KII76624.1"/>
    <property type="molecule type" value="Genomic_DNA"/>
</dbReference>
<evidence type="ECO:0000256" key="7">
    <source>
        <dbReference type="ARBA" id="ARBA00022729"/>
    </source>
</evidence>
<name>A0A0C2NE19_9VIBR</name>
<dbReference type="GO" id="GO:0006508">
    <property type="term" value="P:proteolysis"/>
    <property type="evidence" value="ECO:0007669"/>
    <property type="project" value="UniProtKB-KW"/>
</dbReference>
<dbReference type="Gene3D" id="2.60.410.10">
    <property type="entry name" value="D-Ala-D-Ala carboxypeptidase, C-terminal domain"/>
    <property type="match status" value="1"/>
</dbReference>
<evidence type="ECO:0000256" key="16">
    <source>
        <dbReference type="SAM" id="SignalP"/>
    </source>
</evidence>
<dbReference type="InterPro" id="IPR037167">
    <property type="entry name" value="Peptidase_S11_C_sf"/>
</dbReference>
<dbReference type="GO" id="GO:0008360">
    <property type="term" value="P:regulation of cell shape"/>
    <property type="evidence" value="ECO:0007669"/>
    <property type="project" value="UniProtKB-KW"/>
</dbReference>
<dbReference type="SUPFAM" id="SSF56601">
    <property type="entry name" value="beta-lactamase/transpeptidase-like"/>
    <property type="match status" value="1"/>
</dbReference>
<evidence type="ECO:0000256" key="14">
    <source>
        <dbReference type="PIRSR" id="PIRSR618044-2"/>
    </source>
</evidence>
<evidence type="ECO:0000313" key="18">
    <source>
        <dbReference type="EMBL" id="KII76624.1"/>
    </source>
</evidence>
<keyword evidence="8" id="KW-0378">Hydrolase</keyword>
<dbReference type="GO" id="GO:0071555">
    <property type="term" value="P:cell wall organization"/>
    <property type="evidence" value="ECO:0007669"/>
    <property type="project" value="UniProtKB-KW"/>
</dbReference>
<keyword evidence="5 18" id="KW-0121">Carboxypeptidase</keyword>
<dbReference type="InterPro" id="IPR012907">
    <property type="entry name" value="Peptidase_S11_C"/>
</dbReference>
<evidence type="ECO:0000256" key="15">
    <source>
        <dbReference type="RuleBase" id="RU004016"/>
    </source>
</evidence>
<evidence type="ECO:0000259" key="17">
    <source>
        <dbReference type="SMART" id="SM00936"/>
    </source>
</evidence>
<dbReference type="SUPFAM" id="SSF69189">
    <property type="entry name" value="Penicillin-binding protein associated domain"/>
    <property type="match status" value="1"/>
</dbReference>
<keyword evidence="11" id="KW-0961">Cell wall biogenesis/degradation</keyword>
<evidence type="ECO:0000256" key="6">
    <source>
        <dbReference type="ARBA" id="ARBA00022670"/>
    </source>
</evidence>